<gene>
    <name evidence="1" type="ORF">UV59_C0052G0010</name>
</gene>
<evidence type="ECO:0000313" key="1">
    <source>
        <dbReference type="EMBL" id="KKS82925.1"/>
    </source>
</evidence>
<sequence length="135" mass="15427">MAKHLAVFDSDSAKLIFTGKKTVEGRFSKIKIAPFLSVSSGDAVYVKVSGEAIVGQFIVDRVIYFDHPTPDEIVEIKRKYAKQMAMREDFWLSHEKISYITLMFVRSVNRFLIAPEVAKKDLRGWVVLEEVISEK</sequence>
<proteinExistence type="predicted"/>
<dbReference type="AlphaFoldDB" id="A0A0G1CB84"/>
<evidence type="ECO:0008006" key="3">
    <source>
        <dbReference type="Google" id="ProtNLM"/>
    </source>
</evidence>
<protein>
    <recommendedName>
        <fullName evidence="3">ASCH domain-containing protein</fullName>
    </recommendedName>
</protein>
<name>A0A0G1CB84_9BACT</name>
<comment type="caution">
    <text evidence="1">The sequence shown here is derived from an EMBL/GenBank/DDBJ whole genome shotgun (WGS) entry which is preliminary data.</text>
</comment>
<organism evidence="1 2">
    <name type="scientific">Candidatus Gottesmanbacteria bacterium GW2011_GWA1_43_11</name>
    <dbReference type="NCBI Taxonomy" id="1618436"/>
    <lineage>
        <taxon>Bacteria</taxon>
        <taxon>Candidatus Gottesmaniibacteriota</taxon>
    </lineage>
</organism>
<dbReference type="Proteomes" id="UP000034543">
    <property type="component" value="Unassembled WGS sequence"/>
</dbReference>
<accession>A0A0G1CB84</accession>
<reference evidence="1 2" key="1">
    <citation type="journal article" date="2015" name="Nature">
        <title>rRNA introns, odd ribosomes, and small enigmatic genomes across a large radiation of phyla.</title>
        <authorList>
            <person name="Brown C.T."/>
            <person name="Hug L.A."/>
            <person name="Thomas B.C."/>
            <person name="Sharon I."/>
            <person name="Castelle C.J."/>
            <person name="Singh A."/>
            <person name="Wilkins M.J."/>
            <person name="Williams K.H."/>
            <person name="Banfield J.F."/>
        </authorList>
    </citation>
    <scope>NUCLEOTIDE SEQUENCE [LARGE SCALE GENOMIC DNA]</scope>
</reference>
<dbReference type="EMBL" id="LCFB01000052">
    <property type="protein sequence ID" value="KKS82925.1"/>
    <property type="molecule type" value="Genomic_DNA"/>
</dbReference>
<evidence type="ECO:0000313" key="2">
    <source>
        <dbReference type="Proteomes" id="UP000034543"/>
    </source>
</evidence>